<feature type="compositionally biased region" description="Basic and acidic residues" evidence="1">
    <location>
        <begin position="138"/>
        <end position="149"/>
    </location>
</feature>
<protein>
    <submittedName>
        <fullName evidence="2">Uncharacterized protein</fullName>
    </submittedName>
</protein>
<feature type="compositionally biased region" description="Basic and acidic residues" evidence="1">
    <location>
        <begin position="109"/>
        <end position="118"/>
    </location>
</feature>
<dbReference type="STRING" id="578458.D8PS95"/>
<proteinExistence type="predicted"/>
<feature type="region of interest" description="Disordered" evidence="1">
    <location>
        <begin position="467"/>
        <end position="486"/>
    </location>
</feature>
<sequence length="486" mass="50801">MARPALPTSSSDFALPASAISPDNHHRDEPLAKTRRQSILASHLSSPLAESFTLRVPQTQDAASDSDRDRMSTDTPPSSGSEYPPPPPPPAAPGRARRRSPPLTPPRRRASEASEPQKLRRLSHPLRPPRLLNLLSEAEARPEESEARGEAVFQRLVASGTELAAFPSPRNAHDRGRFPEEAPSEDGDQGDESDDDSDEEDNAFMAASAPIPIGKPRTPAGSVCGDDPAMRVSESPSAGSLMDVDVPSISPSVSSMSVASTPAQQWRSTPPPTSSTVRSNKRKHDDRYDPYPSAKRRAVSPSIGRAGSPSSFMRGYVAARGVSPHLHSPRATPRMPLAIPKSIPGSSCSSAASSPTVGGLLTNGGSVLFSPGTSNPSSSQASNNNGNGNGMHASSSSSSSSGMNSLAGSPNGYTSPTIFAGSPSSYSSGLSFARPVGMTASPTLRASMGLASPILRPVVRSWLKEGEEPEVEGAGERVNGLTLGER</sequence>
<evidence type="ECO:0000256" key="1">
    <source>
        <dbReference type="SAM" id="MobiDB-lite"/>
    </source>
</evidence>
<dbReference type="eggNOG" id="ENOG502RCUF">
    <property type="taxonomic scope" value="Eukaryota"/>
</dbReference>
<evidence type="ECO:0000313" key="3">
    <source>
        <dbReference type="Proteomes" id="UP000007431"/>
    </source>
</evidence>
<feature type="compositionally biased region" description="Low complexity" evidence="1">
    <location>
        <begin position="422"/>
        <end position="431"/>
    </location>
</feature>
<name>D8PS95_SCHCM</name>
<feature type="region of interest" description="Disordered" evidence="1">
    <location>
        <begin position="323"/>
        <end position="434"/>
    </location>
</feature>
<feature type="compositionally biased region" description="Low complexity" evidence="1">
    <location>
        <begin position="370"/>
        <end position="410"/>
    </location>
</feature>
<feature type="compositionally biased region" description="Low complexity" evidence="1">
    <location>
        <begin position="73"/>
        <end position="82"/>
    </location>
</feature>
<dbReference type="EMBL" id="GL377302">
    <property type="protein sequence ID" value="EFJ03901.1"/>
    <property type="molecule type" value="Genomic_DNA"/>
</dbReference>
<feature type="compositionally biased region" description="Low complexity" evidence="1">
    <location>
        <begin position="242"/>
        <end position="260"/>
    </location>
</feature>
<keyword evidence="3" id="KW-1185">Reference proteome</keyword>
<dbReference type="AlphaFoldDB" id="D8PS95"/>
<dbReference type="VEuPathDB" id="FungiDB:SCHCODRAFT_02489909"/>
<feature type="compositionally biased region" description="Acidic residues" evidence="1">
    <location>
        <begin position="182"/>
        <end position="202"/>
    </location>
</feature>
<feature type="compositionally biased region" description="Pro residues" evidence="1">
    <location>
        <begin position="83"/>
        <end position="92"/>
    </location>
</feature>
<evidence type="ECO:0000313" key="2">
    <source>
        <dbReference type="EMBL" id="EFJ03901.1"/>
    </source>
</evidence>
<accession>D8PS95</accession>
<gene>
    <name evidence="2" type="ORF">SCHCODRAFT_231665</name>
</gene>
<dbReference type="Proteomes" id="UP000007431">
    <property type="component" value="Unassembled WGS sequence"/>
</dbReference>
<dbReference type="OMA" id="YPEEAGH"/>
<feature type="compositionally biased region" description="Basic and acidic residues" evidence="1">
    <location>
        <begin position="23"/>
        <end position="32"/>
    </location>
</feature>
<reference evidence="2 3" key="1">
    <citation type="journal article" date="2010" name="Nat. Biotechnol.">
        <title>Genome sequence of the model mushroom Schizophyllum commune.</title>
        <authorList>
            <person name="Ohm R.A."/>
            <person name="de Jong J.F."/>
            <person name="Lugones L.G."/>
            <person name="Aerts A."/>
            <person name="Kothe E."/>
            <person name="Stajich J.E."/>
            <person name="de Vries R.P."/>
            <person name="Record E."/>
            <person name="Levasseur A."/>
            <person name="Baker S.E."/>
            <person name="Bartholomew K.A."/>
            <person name="Coutinho P.M."/>
            <person name="Erdmann S."/>
            <person name="Fowler T.J."/>
            <person name="Gathman A.C."/>
            <person name="Lombard V."/>
            <person name="Henrissat B."/>
            <person name="Knabe N."/>
            <person name="Kuees U."/>
            <person name="Lilly W.W."/>
            <person name="Lindquist E."/>
            <person name="Lucas S."/>
            <person name="Magnuson J.K."/>
            <person name="Piumi F."/>
            <person name="Raudaskoski M."/>
            <person name="Salamov A."/>
            <person name="Schmutz J."/>
            <person name="Schwarze F.W.M.R."/>
            <person name="vanKuyk P.A."/>
            <person name="Horton J.S."/>
            <person name="Grigoriev I.V."/>
            <person name="Woesten H.A.B."/>
        </authorList>
    </citation>
    <scope>NUCLEOTIDE SEQUENCE [LARGE SCALE GENOMIC DNA]</scope>
    <source>
        <strain evidence="3">H4-8 / FGSC 9210</strain>
    </source>
</reference>
<feature type="region of interest" description="Disordered" evidence="1">
    <location>
        <begin position="1"/>
        <end position="311"/>
    </location>
</feature>
<organism evidence="3">
    <name type="scientific">Schizophyllum commune (strain H4-8 / FGSC 9210)</name>
    <name type="common">Split gill fungus</name>
    <dbReference type="NCBI Taxonomy" id="578458"/>
    <lineage>
        <taxon>Eukaryota</taxon>
        <taxon>Fungi</taxon>
        <taxon>Dikarya</taxon>
        <taxon>Basidiomycota</taxon>
        <taxon>Agaricomycotina</taxon>
        <taxon>Agaricomycetes</taxon>
        <taxon>Agaricomycetidae</taxon>
        <taxon>Agaricales</taxon>
        <taxon>Schizophyllaceae</taxon>
        <taxon>Schizophyllum</taxon>
    </lineage>
</organism>
<feature type="compositionally biased region" description="Basic and acidic residues" evidence="1">
    <location>
        <begin position="171"/>
        <end position="180"/>
    </location>
</feature>
<dbReference type="HOGENOM" id="CLU_052537_0_0_1"/>
<dbReference type="InParanoid" id="D8PS95"/>